<comment type="caution">
    <text evidence="1">The sequence shown here is derived from an EMBL/GenBank/DDBJ whole genome shotgun (WGS) entry which is preliminary data.</text>
</comment>
<dbReference type="AlphaFoldDB" id="A0A1R0F923"/>
<dbReference type="EMBL" id="LXYT01000002">
    <property type="protein sequence ID" value="OLY43474.1"/>
    <property type="molecule type" value="Genomic_DNA"/>
</dbReference>
<reference evidence="1 2" key="1">
    <citation type="submission" date="2016-12" db="EMBL/GenBank/DDBJ databases">
        <title>Comparative genomics of Bartonella apis.</title>
        <authorList>
            <person name="Engel P."/>
        </authorList>
    </citation>
    <scope>NUCLEOTIDE SEQUENCE [LARGE SCALE GENOMIC DNA]</scope>
    <source>
        <strain evidence="1 2">PEB0149</strain>
    </source>
</reference>
<name>A0A1R0F923_9HYPH</name>
<proteinExistence type="predicted"/>
<accession>A0A1R0F923</accession>
<evidence type="ECO:0000313" key="1">
    <source>
        <dbReference type="EMBL" id="OLY43474.1"/>
    </source>
</evidence>
<keyword evidence="2" id="KW-1185">Reference proteome</keyword>
<gene>
    <name evidence="1" type="ORF">PEB0149_009010</name>
</gene>
<dbReference type="Proteomes" id="UP000187344">
    <property type="component" value="Unassembled WGS sequence"/>
</dbReference>
<evidence type="ECO:0000313" key="2">
    <source>
        <dbReference type="Proteomes" id="UP000187344"/>
    </source>
</evidence>
<dbReference type="GeneID" id="92991905"/>
<dbReference type="RefSeq" id="WP_075870322.1">
    <property type="nucleotide sequence ID" value="NZ_CALYQA010000001.1"/>
</dbReference>
<organism evidence="1 2">
    <name type="scientific">Bartonella apis</name>
    <dbReference type="NCBI Taxonomy" id="1686310"/>
    <lineage>
        <taxon>Bacteria</taxon>
        <taxon>Pseudomonadati</taxon>
        <taxon>Pseudomonadota</taxon>
        <taxon>Alphaproteobacteria</taxon>
        <taxon>Hyphomicrobiales</taxon>
        <taxon>Bartonellaceae</taxon>
        <taxon>Bartonella</taxon>
    </lineage>
</organism>
<dbReference type="OrthoDB" id="9870983at2"/>
<sequence>MGISFNLDAQTLTALQNFLHDNHKIKSEAEAVELFLKKSLQELGYLGREPGAATSPDRLNSSNDD</sequence>
<protein>
    <submittedName>
        <fullName evidence="1">Uncharacterized protein</fullName>
    </submittedName>
</protein>